<organism evidence="3 4">
    <name type="scientific">Tothia fuscella</name>
    <dbReference type="NCBI Taxonomy" id="1048955"/>
    <lineage>
        <taxon>Eukaryota</taxon>
        <taxon>Fungi</taxon>
        <taxon>Dikarya</taxon>
        <taxon>Ascomycota</taxon>
        <taxon>Pezizomycotina</taxon>
        <taxon>Dothideomycetes</taxon>
        <taxon>Pleosporomycetidae</taxon>
        <taxon>Venturiales</taxon>
        <taxon>Cylindrosympodiaceae</taxon>
        <taxon>Tothia</taxon>
    </lineage>
</organism>
<dbReference type="InterPro" id="IPR031348">
    <property type="entry name" value="PigL_N"/>
</dbReference>
<comment type="caution">
    <text evidence="3">The sequence shown here is derived from an EMBL/GenBank/DDBJ whole genome shotgun (WGS) entry which is preliminary data.</text>
</comment>
<dbReference type="Proteomes" id="UP000800235">
    <property type="component" value="Unassembled WGS sequence"/>
</dbReference>
<feature type="compositionally biased region" description="Basic residues" evidence="1">
    <location>
        <begin position="513"/>
        <end position="523"/>
    </location>
</feature>
<dbReference type="PANTHER" id="PTHR36167:SF4">
    <property type="entry name" value="FUNGAL N-TERMINAL DOMAIN-CONTAINING PROTEIN"/>
    <property type="match status" value="1"/>
</dbReference>
<feature type="region of interest" description="Disordered" evidence="1">
    <location>
        <begin position="559"/>
        <end position="594"/>
    </location>
</feature>
<keyword evidence="4" id="KW-1185">Reference proteome</keyword>
<evidence type="ECO:0000313" key="3">
    <source>
        <dbReference type="EMBL" id="KAF2431573.1"/>
    </source>
</evidence>
<name>A0A9P4U046_9PEZI</name>
<feature type="region of interest" description="Disordered" evidence="1">
    <location>
        <begin position="469"/>
        <end position="531"/>
    </location>
</feature>
<dbReference type="PANTHER" id="PTHR36167">
    <property type="entry name" value="C2H2 FINGER DOMAIN TRANSCRIPTION FACTOR (EUROFUNG)-RELATED"/>
    <property type="match status" value="1"/>
</dbReference>
<feature type="compositionally biased region" description="Polar residues" evidence="1">
    <location>
        <begin position="469"/>
        <end position="483"/>
    </location>
</feature>
<dbReference type="GO" id="GO:0006355">
    <property type="term" value="P:regulation of DNA-templated transcription"/>
    <property type="evidence" value="ECO:0007669"/>
    <property type="project" value="InterPro"/>
</dbReference>
<protein>
    <recommendedName>
        <fullName evidence="2">Azaphilone pigments biosynthesis cluster protein L N-terminal domain-containing protein</fullName>
    </recommendedName>
</protein>
<feature type="region of interest" description="Disordered" evidence="1">
    <location>
        <begin position="838"/>
        <end position="866"/>
    </location>
</feature>
<evidence type="ECO:0000259" key="2">
    <source>
        <dbReference type="Pfam" id="PF17111"/>
    </source>
</evidence>
<dbReference type="Pfam" id="PF17111">
    <property type="entry name" value="PigL_N"/>
    <property type="match status" value="1"/>
</dbReference>
<feature type="domain" description="Azaphilone pigments biosynthesis cluster protein L N-terminal" evidence="2">
    <location>
        <begin position="2"/>
        <end position="188"/>
    </location>
</feature>
<feature type="compositionally biased region" description="Low complexity" evidence="1">
    <location>
        <begin position="497"/>
        <end position="512"/>
    </location>
</feature>
<reference evidence="3" key="1">
    <citation type="journal article" date="2020" name="Stud. Mycol.">
        <title>101 Dothideomycetes genomes: a test case for predicting lifestyles and emergence of pathogens.</title>
        <authorList>
            <person name="Haridas S."/>
            <person name="Albert R."/>
            <person name="Binder M."/>
            <person name="Bloem J."/>
            <person name="Labutti K."/>
            <person name="Salamov A."/>
            <person name="Andreopoulos B."/>
            <person name="Baker S."/>
            <person name="Barry K."/>
            <person name="Bills G."/>
            <person name="Bluhm B."/>
            <person name="Cannon C."/>
            <person name="Castanera R."/>
            <person name="Culley D."/>
            <person name="Daum C."/>
            <person name="Ezra D."/>
            <person name="Gonzalez J."/>
            <person name="Henrissat B."/>
            <person name="Kuo A."/>
            <person name="Liang C."/>
            <person name="Lipzen A."/>
            <person name="Lutzoni F."/>
            <person name="Magnuson J."/>
            <person name="Mondo S."/>
            <person name="Nolan M."/>
            <person name="Ohm R."/>
            <person name="Pangilinan J."/>
            <person name="Park H.-J."/>
            <person name="Ramirez L."/>
            <person name="Alfaro M."/>
            <person name="Sun H."/>
            <person name="Tritt A."/>
            <person name="Yoshinaga Y."/>
            <person name="Zwiers L.-H."/>
            <person name="Turgeon B."/>
            <person name="Goodwin S."/>
            <person name="Spatafora J."/>
            <person name="Crous P."/>
            <person name="Grigoriev I."/>
        </authorList>
    </citation>
    <scope>NUCLEOTIDE SEQUENCE</scope>
    <source>
        <strain evidence="3">CBS 130266</strain>
    </source>
</reference>
<proteinExistence type="predicted"/>
<evidence type="ECO:0000313" key="4">
    <source>
        <dbReference type="Proteomes" id="UP000800235"/>
    </source>
</evidence>
<feature type="compositionally biased region" description="Basic and acidic residues" evidence="1">
    <location>
        <begin position="559"/>
        <end position="570"/>
    </location>
</feature>
<feature type="region of interest" description="Disordered" evidence="1">
    <location>
        <begin position="693"/>
        <end position="743"/>
    </location>
</feature>
<dbReference type="EMBL" id="MU007031">
    <property type="protein sequence ID" value="KAF2431573.1"/>
    <property type="molecule type" value="Genomic_DNA"/>
</dbReference>
<dbReference type="AlphaFoldDB" id="A0A9P4U046"/>
<evidence type="ECO:0000256" key="1">
    <source>
        <dbReference type="SAM" id="MobiDB-lite"/>
    </source>
</evidence>
<dbReference type="OrthoDB" id="5431013at2759"/>
<accession>A0A9P4U046</accession>
<gene>
    <name evidence="3" type="ORF">EJ08DRAFT_181043</name>
</gene>
<sequence>MADPLSICASVVSLAGAGLKLSTTLYTYSATAFKADKELKDIAENVSVTSSVLDQLGRILEEDKKARLCSDSALKTTEGVASRCKTVFQELDTALQKSLRKSKDGKLSTVQKMKWPFLEPKVRLAQMNLESIKSTLLLMLNVVSYARNVAQDKLSDQSEQRELIASLIETNKETNRRFEDMSNLMKGMDISTISRATTLHSDATSMFSQNGTVAEIEGATEGVSRNAITEAFCRLCQEDCLNSEHQHYRSDDFTTSIKEIRALLVELIQAEEDLKSWKDSKAQKSCSDIRDTFHSAIEILHPIFNKDAQNVSAGMCSHTGFNTRRSRGFHEPMSLQTQPISQAQSIIDSSRLMMKDRAQRQLDIQRQYMWDNVDHPIGVAAAQAGLVQQEQRIQQTQQQLLAPGPIAEGFSQKVYPGAASASSMIPKRTQLQEQHQTHGLSNNQTMALTQRQQMQQIPSTPITSMNAPQLQSMAHRQTMSAQNAPGDEYSDRNNTTAKAGLAGALAGGLARQARSRSRGGRGRSRSESKVRQAAPIIAAGLGSAAVAGLYEKRKAEQEVCRAESIGESRSRSRSRSIPVSGHRGSTSGTALVEYGGEPLYSDSKLVEKESHKVDTHDTEDMSNFGYEMQQNLTDPTYNKPHPTPVSPTVRHISSHSQDPMDDLAFSVDGPIILENFDFDSFLHDTEDVSFGDFDFGEPDENSNLPHSVKRKRKERDNSIDDGSDSTLARAQSPPSPVYSPASSVYSTASPAYLPCSDNETIDDAPPLKFQKTHPGEHVLWDSKVTESNIPLGTPAITTPFNFAPNQQNLKRSYTSENSYSPPGAGYIDAQAAFRQQMLVQQQSQQSQQANMPVPSAAVHSSGSHGSPAPQDYLMQLMLLEQQNKKRLLHARQEQAEFHHLIRSQAGSESDKYVPVASKKSFALQDYQTQLMLLEQQNKKRLLHARQEQAEFHHLIRSQAGSESDKYVPVASKKSFALQDYQTQLMLLEQQNKKRLIHARQEKAEFQHLPNSRVGSESGKYVPVASKESLKDNRAEISAPAKQDIVDPVQALLNKWTNVFDKDIKREQCDVGNQPNKRDWEEFVPHPDFTAVHHEFDFGPGPSRNTFG</sequence>
<dbReference type="InterPro" id="IPR039327">
    <property type="entry name" value="CON7-like"/>
</dbReference>